<evidence type="ECO:0000256" key="4">
    <source>
        <dbReference type="ARBA" id="ARBA00023163"/>
    </source>
</evidence>
<reference evidence="6 7" key="1">
    <citation type="submission" date="2014-11" db="EMBL/GenBank/DDBJ databases">
        <title>Draft Genome Sequence of Vibrio piscirenalis strains CECT 8603T and CECT 8604, two marine Gammaproteobacterium isolated from cultured gilthead sea bream (Sparus aurata).</title>
        <authorList>
            <person name="Arahal D.R."/>
            <person name="Rodrigo-Torres L."/>
            <person name="Lucena T."/>
            <person name="Pujalte M.J."/>
        </authorList>
    </citation>
    <scope>NUCLEOTIDE SEQUENCE [LARGE SCALE GENOMIC DNA]</scope>
    <source>
        <strain evidence="6 7">DCR 1-4-2</strain>
    </source>
</reference>
<evidence type="ECO:0000256" key="3">
    <source>
        <dbReference type="ARBA" id="ARBA00023125"/>
    </source>
</evidence>
<keyword evidence="4" id="KW-0804">Transcription</keyword>
<dbReference type="PROSITE" id="PS50931">
    <property type="entry name" value="HTH_LYSR"/>
    <property type="match status" value="1"/>
</dbReference>
<dbReference type="Proteomes" id="UP000031672">
    <property type="component" value="Unassembled WGS sequence"/>
</dbReference>
<dbReference type="AlphaFoldDB" id="A0A0C2JER3"/>
<dbReference type="InterPro" id="IPR036388">
    <property type="entry name" value="WH-like_DNA-bd_sf"/>
</dbReference>
<keyword evidence="3" id="KW-0238">DNA-binding</keyword>
<keyword evidence="2" id="KW-0805">Transcription regulation</keyword>
<dbReference type="PANTHER" id="PTHR30537:SF5">
    <property type="entry name" value="HTH-TYPE TRANSCRIPTIONAL ACTIVATOR TTDR-RELATED"/>
    <property type="match status" value="1"/>
</dbReference>
<dbReference type="SUPFAM" id="SSF53850">
    <property type="entry name" value="Periplasmic binding protein-like II"/>
    <property type="match status" value="1"/>
</dbReference>
<dbReference type="GO" id="GO:0003700">
    <property type="term" value="F:DNA-binding transcription factor activity"/>
    <property type="evidence" value="ECO:0007669"/>
    <property type="project" value="InterPro"/>
</dbReference>
<accession>A0A0C2JJD1</accession>
<dbReference type="GO" id="GO:0006351">
    <property type="term" value="P:DNA-templated transcription"/>
    <property type="evidence" value="ECO:0007669"/>
    <property type="project" value="TreeGrafter"/>
</dbReference>
<dbReference type="OrthoDB" id="9786526at2"/>
<evidence type="ECO:0000256" key="2">
    <source>
        <dbReference type="ARBA" id="ARBA00023015"/>
    </source>
</evidence>
<gene>
    <name evidence="6" type="ORF">OJ16_16575</name>
</gene>
<comment type="similarity">
    <text evidence="1">Belongs to the LysR transcriptional regulatory family.</text>
</comment>
<dbReference type="Gene3D" id="1.10.10.10">
    <property type="entry name" value="Winged helix-like DNA-binding domain superfamily/Winged helix DNA-binding domain"/>
    <property type="match status" value="1"/>
</dbReference>
<dbReference type="Pfam" id="PF00126">
    <property type="entry name" value="HTH_1"/>
    <property type="match status" value="1"/>
</dbReference>
<protein>
    <submittedName>
        <fullName evidence="6">Transcriptional regulator</fullName>
    </submittedName>
</protein>
<organism evidence="6 7">
    <name type="scientific">Vibrio renipiscarius</name>
    <dbReference type="NCBI Taxonomy" id="1461322"/>
    <lineage>
        <taxon>Bacteria</taxon>
        <taxon>Pseudomonadati</taxon>
        <taxon>Pseudomonadota</taxon>
        <taxon>Gammaproteobacteria</taxon>
        <taxon>Vibrionales</taxon>
        <taxon>Vibrionaceae</taxon>
        <taxon>Vibrio</taxon>
    </lineage>
</organism>
<feature type="domain" description="HTH lysR-type" evidence="5">
    <location>
        <begin position="7"/>
        <end position="63"/>
    </location>
</feature>
<dbReference type="Gene3D" id="3.40.190.290">
    <property type="match status" value="1"/>
</dbReference>
<dbReference type="SUPFAM" id="SSF46785">
    <property type="entry name" value="Winged helix' DNA-binding domain"/>
    <property type="match status" value="1"/>
</dbReference>
<dbReference type="RefSeq" id="WP_040992344.1">
    <property type="nucleotide sequence ID" value="NZ_JTKH01000024.1"/>
</dbReference>
<keyword evidence="7" id="KW-1185">Reference proteome</keyword>
<dbReference type="GO" id="GO:0043565">
    <property type="term" value="F:sequence-specific DNA binding"/>
    <property type="evidence" value="ECO:0007669"/>
    <property type="project" value="TreeGrafter"/>
</dbReference>
<sequence length="300" mass="33634">MSSIFGNVDDLYLFSKVVEMGSLQAAAKQLNLPLSTMSRRLTGLESRLNTRLLEKQGRELLPTETGLRVFNQLKSGLEIIESACAQISEDCDDVKGKIRLALPHNFYRNFVGDVVEAFLQQYPKVELDLVLSQEQRIPQTDRDLLMTFDISELDDMIARPLFQAKHGFYASPEYLAKVAKIEGLAALTAQSWVSVDHMVDLPIYEGTSLVEVITIKPKLVVNDIMAVIAAVDKGLGVASLPIRYITARDNLVQILPQYHRSARQAYLVYKQRRYQPKALSLFIDALMKGAAPLQKMTSES</sequence>
<comment type="caution">
    <text evidence="6">The sequence shown here is derived from an EMBL/GenBank/DDBJ whole genome shotgun (WGS) entry which is preliminary data.</text>
</comment>
<dbReference type="CDD" id="cd08422">
    <property type="entry name" value="PBP2_CrgA_like"/>
    <property type="match status" value="1"/>
</dbReference>
<name>A0A0C2JER3_9VIBR</name>
<dbReference type="InterPro" id="IPR000847">
    <property type="entry name" value="LysR_HTH_N"/>
</dbReference>
<dbReference type="Pfam" id="PF03466">
    <property type="entry name" value="LysR_substrate"/>
    <property type="match status" value="1"/>
</dbReference>
<dbReference type="InterPro" id="IPR058163">
    <property type="entry name" value="LysR-type_TF_proteobact-type"/>
</dbReference>
<accession>A0A0C2JER3</accession>
<dbReference type="InterPro" id="IPR036390">
    <property type="entry name" value="WH_DNA-bd_sf"/>
</dbReference>
<dbReference type="PANTHER" id="PTHR30537">
    <property type="entry name" value="HTH-TYPE TRANSCRIPTIONAL REGULATOR"/>
    <property type="match status" value="1"/>
</dbReference>
<evidence type="ECO:0000259" key="5">
    <source>
        <dbReference type="PROSITE" id="PS50931"/>
    </source>
</evidence>
<proteinExistence type="inferred from homology"/>
<evidence type="ECO:0000313" key="6">
    <source>
        <dbReference type="EMBL" id="KII76404.1"/>
    </source>
</evidence>
<evidence type="ECO:0000256" key="1">
    <source>
        <dbReference type="ARBA" id="ARBA00009437"/>
    </source>
</evidence>
<evidence type="ECO:0000313" key="7">
    <source>
        <dbReference type="Proteomes" id="UP000031672"/>
    </source>
</evidence>
<dbReference type="EMBL" id="JTKH01000024">
    <property type="protein sequence ID" value="KII76404.1"/>
    <property type="molecule type" value="Genomic_DNA"/>
</dbReference>
<dbReference type="STRING" id="1461322.OJ16_16575"/>
<dbReference type="InterPro" id="IPR005119">
    <property type="entry name" value="LysR_subst-bd"/>
</dbReference>